<dbReference type="EMBL" id="AACS02000007">
    <property type="protein sequence ID" value="EFI27361.1"/>
    <property type="molecule type" value="Genomic_DNA"/>
</dbReference>
<comment type="caution">
    <text evidence="2">The sequence shown here is derived from an EMBL/GenBank/DDBJ whole genome shotgun (WGS) entry which is preliminary data.</text>
</comment>
<dbReference type="GeneID" id="9379198"/>
<dbReference type="AlphaFoldDB" id="D6RNI4"/>
<organism evidence="2 3">
    <name type="scientific">Coprinopsis cinerea (strain Okayama-7 / 130 / ATCC MYA-4618 / FGSC 9003)</name>
    <name type="common">Inky cap fungus</name>
    <name type="synonym">Hormographiella aspergillata</name>
    <dbReference type="NCBI Taxonomy" id="240176"/>
    <lineage>
        <taxon>Eukaryota</taxon>
        <taxon>Fungi</taxon>
        <taxon>Dikarya</taxon>
        <taxon>Basidiomycota</taxon>
        <taxon>Agaricomycotina</taxon>
        <taxon>Agaricomycetes</taxon>
        <taxon>Agaricomycetidae</taxon>
        <taxon>Agaricales</taxon>
        <taxon>Agaricineae</taxon>
        <taxon>Psathyrellaceae</taxon>
        <taxon>Coprinopsis</taxon>
    </lineage>
</organism>
<evidence type="ECO:0000256" key="1">
    <source>
        <dbReference type="SAM" id="MobiDB-lite"/>
    </source>
</evidence>
<feature type="compositionally biased region" description="Basic residues" evidence="1">
    <location>
        <begin position="46"/>
        <end position="58"/>
    </location>
</feature>
<dbReference type="RefSeq" id="XP_002910855.1">
    <property type="nucleotide sequence ID" value="XM_002910809.1"/>
</dbReference>
<accession>D6RNI4</accession>
<feature type="compositionally biased region" description="Polar residues" evidence="1">
    <location>
        <begin position="70"/>
        <end position="82"/>
    </location>
</feature>
<feature type="compositionally biased region" description="Basic residues" evidence="1">
    <location>
        <begin position="16"/>
        <end position="29"/>
    </location>
</feature>
<proteinExistence type="predicted"/>
<dbReference type="OrthoDB" id="3069260at2759"/>
<dbReference type="VEuPathDB" id="FungiDB:CC1G_14834"/>
<sequence>MLCLPATSPVTPPPPRVRRGKLVRRPPPNRKKDASTNVVSSVSPRTPRRPRKLSRARTRSTPAKPHLNPRTPSQSTAHSVNNPGLKRQMMLLWKRLRNPGIPFAKRNSRRFSFMPPGFVRIDIPQEFQQLRNCSGSSNDALLQLDDPTVIPSKKWQQ</sequence>
<protein>
    <submittedName>
        <fullName evidence="2">Uncharacterized protein</fullName>
    </submittedName>
</protein>
<evidence type="ECO:0000313" key="3">
    <source>
        <dbReference type="Proteomes" id="UP000001861"/>
    </source>
</evidence>
<dbReference type="HOGENOM" id="CLU_1677800_0_0_1"/>
<dbReference type="InParanoid" id="D6RNI4"/>
<gene>
    <name evidence="2" type="ORF">CC1G_14834</name>
</gene>
<keyword evidence="3" id="KW-1185">Reference proteome</keyword>
<dbReference type="Proteomes" id="UP000001861">
    <property type="component" value="Unassembled WGS sequence"/>
</dbReference>
<feature type="region of interest" description="Disordered" evidence="1">
    <location>
        <begin position="1"/>
        <end position="84"/>
    </location>
</feature>
<dbReference type="KEGG" id="cci:CC1G_14834"/>
<reference evidence="2 3" key="1">
    <citation type="journal article" date="2010" name="Proc. Natl. Acad. Sci. U.S.A.">
        <title>Insights into evolution of multicellular fungi from the assembled chromosomes of the mushroom Coprinopsis cinerea (Coprinus cinereus).</title>
        <authorList>
            <person name="Stajich J.E."/>
            <person name="Wilke S.K."/>
            <person name="Ahren D."/>
            <person name="Au C.H."/>
            <person name="Birren B.W."/>
            <person name="Borodovsky M."/>
            <person name="Burns C."/>
            <person name="Canback B."/>
            <person name="Casselton L.A."/>
            <person name="Cheng C.K."/>
            <person name="Deng J."/>
            <person name="Dietrich F.S."/>
            <person name="Fargo D.C."/>
            <person name="Farman M.L."/>
            <person name="Gathman A.C."/>
            <person name="Goldberg J."/>
            <person name="Guigo R."/>
            <person name="Hoegger P.J."/>
            <person name="Hooker J.B."/>
            <person name="Huggins A."/>
            <person name="James T.Y."/>
            <person name="Kamada T."/>
            <person name="Kilaru S."/>
            <person name="Kodira C."/>
            <person name="Kues U."/>
            <person name="Kupfer D."/>
            <person name="Kwan H.S."/>
            <person name="Lomsadze A."/>
            <person name="Li W."/>
            <person name="Lilly W.W."/>
            <person name="Ma L.J."/>
            <person name="Mackey A.J."/>
            <person name="Manning G."/>
            <person name="Martin F."/>
            <person name="Muraguchi H."/>
            <person name="Natvig D.O."/>
            <person name="Palmerini H."/>
            <person name="Ramesh M.A."/>
            <person name="Rehmeyer C.J."/>
            <person name="Roe B.A."/>
            <person name="Shenoy N."/>
            <person name="Stanke M."/>
            <person name="Ter-Hovhannisyan V."/>
            <person name="Tunlid A."/>
            <person name="Velagapudi R."/>
            <person name="Vision T.J."/>
            <person name="Zeng Q."/>
            <person name="Zolan M.E."/>
            <person name="Pukkila P.J."/>
        </authorList>
    </citation>
    <scope>NUCLEOTIDE SEQUENCE [LARGE SCALE GENOMIC DNA]</scope>
    <source>
        <strain evidence="3">Okayama-7 / 130 / ATCC MYA-4618 / FGSC 9003</strain>
    </source>
</reference>
<evidence type="ECO:0000313" key="2">
    <source>
        <dbReference type="EMBL" id="EFI27361.1"/>
    </source>
</evidence>
<name>D6RNI4_COPC7</name>